<reference evidence="2 3" key="1">
    <citation type="journal article" date="2016" name="Nat. Commun.">
        <title>Thousands of microbial genomes shed light on interconnected biogeochemical processes in an aquifer system.</title>
        <authorList>
            <person name="Anantharaman K."/>
            <person name="Brown C.T."/>
            <person name="Hug L.A."/>
            <person name="Sharon I."/>
            <person name="Castelle C.J."/>
            <person name="Probst A.J."/>
            <person name="Thomas B.C."/>
            <person name="Singh A."/>
            <person name="Wilkins M.J."/>
            <person name="Karaoz U."/>
            <person name="Brodie E.L."/>
            <person name="Williams K.H."/>
            <person name="Hubbard S.S."/>
            <person name="Banfield J.F."/>
        </authorList>
    </citation>
    <scope>NUCLEOTIDE SEQUENCE [LARGE SCALE GENOMIC DNA]</scope>
</reference>
<dbReference type="GO" id="GO:0071949">
    <property type="term" value="F:FAD binding"/>
    <property type="evidence" value="ECO:0007669"/>
    <property type="project" value="InterPro"/>
</dbReference>
<comment type="caution">
    <text evidence="2">The sequence shown here is derived from an EMBL/GenBank/DDBJ whole genome shotgun (WGS) entry which is preliminary data.</text>
</comment>
<feature type="domain" description="FAD-binding PCMH-type" evidence="1">
    <location>
        <begin position="2"/>
        <end position="170"/>
    </location>
</feature>
<gene>
    <name evidence="2" type="ORF">A2519_10605</name>
</gene>
<proteinExistence type="predicted"/>
<dbReference type="SUPFAM" id="SSF56176">
    <property type="entry name" value="FAD-binding/transporter-associated domain-like"/>
    <property type="match status" value="1"/>
</dbReference>
<evidence type="ECO:0000313" key="2">
    <source>
        <dbReference type="EMBL" id="OGK00451.1"/>
    </source>
</evidence>
<name>A0A1F7F1E3_UNCRA</name>
<protein>
    <recommendedName>
        <fullName evidence="1">FAD-binding PCMH-type domain-containing protein</fullName>
    </recommendedName>
</protein>
<dbReference type="Proteomes" id="UP000179243">
    <property type="component" value="Unassembled WGS sequence"/>
</dbReference>
<dbReference type="InterPro" id="IPR016169">
    <property type="entry name" value="FAD-bd_PCMH_sub2"/>
</dbReference>
<dbReference type="Gene3D" id="3.30.465.10">
    <property type="match status" value="1"/>
</dbReference>
<dbReference type="AlphaFoldDB" id="A0A1F7F1E3"/>
<sequence length="217" mass="24242">MYQHSTTLLHTYTPATIEELSAVFLEQFNKKQRFITTYEPLGGQHGNANAVSLESLSAISLVDRVNSSLTFFCGTPVADILHELEHTPYYTTPFDVFEPNLRAGYLFSHKQVFSSDMVYNMLVVMPDGKQISLGSRAYTSVAGYNAMDVFIGTKNTVGVPVRFTLKLFPRSHAPNHMINLFSAGADDGKPLTDAERKIILNLKNIYDPLNLLNTRDT</sequence>
<dbReference type="EMBL" id="MFYX01000146">
    <property type="protein sequence ID" value="OGK00451.1"/>
    <property type="molecule type" value="Genomic_DNA"/>
</dbReference>
<evidence type="ECO:0000313" key="3">
    <source>
        <dbReference type="Proteomes" id="UP000179243"/>
    </source>
</evidence>
<organism evidence="2 3">
    <name type="scientific">Candidatus Raymondbacteria bacterium RIFOXYD12_FULL_49_13</name>
    <dbReference type="NCBI Taxonomy" id="1817890"/>
    <lineage>
        <taxon>Bacteria</taxon>
        <taxon>Raymondiibacteriota</taxon>
    </lineage>
</organism>
<dbReference type="PROSITE" id="PS51387">
    <property type="entry name" value="FAD_PCMH"/>
    <property type="match status" value="1"/>
</dbReference>
<dbReference type="InterPro" id="IPR036318">
    <property type="entry name" value="FAD-bd_PCMH-like_sf"/>
</dbReference>
<accession>A0A1F7F1E3</accession>
<evidence type="ECO:0000259" key="1">
    <source>
        <dbReference type="PROSITE" id="PS51387"/>
    </source>
</evidence>
<dbReference type="InterPro" id="IPR016166">
    <property type="entry name" value="FAD-bd_PCMH"/>
</dbReference>